<accession>A0A6I8M2S4</accession>
<dbReference type="GO" id="GO:0005886">
    <property type="term" value="C:plasma membrane"/>
    <property type="evidence" value="ECO:0007669"/>
    <property type="project" value="UniProtKB-SubCell"/>
</dbReference>
<protein>
    <recommendedName>
        <fullName evidence="8">Major facilitator superfamily (MFS) profile domain-containing protein</fullName>
    </recommendedName>
</protein>
<keyword evidence="10" id="KW-1185">Reference proteome</keyword>
<dbReference type="Pfam" id="PF07690">
    <property type="entry name" value="MFS_1"/>
    <property type="match status" value="1"/>
</dbReference>
<dbReference type="SUPFAM" id="SSF103473">
    <property type="entry name" value="MFS general substrate transporter"/>
    <property type="match status" value="1"/>
</dbReference>
<evidence type="ECO:0000256" key="4">
    <source>
        <dbReference type="ARBA" id="ARBA00022989"/>
    </source>
</evidence>
<feature type="transmembrane region" description="Helical" evidence="7">
    <location>
        <begin position="139"/>
        <end position="157"/>
    </location>
</feature>
<dbReference type="Gene3D" id="1.20.1250.20">
    <property type="entry name" value="MFS general substrate transporter like domains"/>
    <property type="match status" value="1"/>
</dbReference>
<feature type="transmembrane region" description="Helical" evidence="7">
    <location>
        <begin position="262"/>
        <end position="285"/>
    </location>
</feature>
<dbReference type="GO" id="GO:0022857">
    <property type="term" value="F:transmembrane transporter activity"/>
    <property type="evidence" value="ECO:0007669"/>
    <property type="project" value="InterPro"/>
</dbReference>
<dbReference type="InterPro" id="IPR022324">
    <property type="entry name" value="Bacilysin_exporter_BacE_put"/>
</dbReference>
<keyword evidence="5 7" id="KW-0472">Membrane</keyword>
<proteinExistence type="predicted"/>
<dbReference type="InterPro" id="IPR020846">
    <property type="entry name" value="MFS_dom"/>
</dbReference>
<dbReference type="PROSITE" id="PS50850">
    <property type="entry name" value="MFS"/>
    <property type="match status" value="1"/>
</dbReference>
<feature type="transmembrane region" description="Helical" evidence="7">
    <location>
        <begin position="378"/>
        <end position="399"/>
    </location>
</feature>
<sequence>MGGAGIAAAEPGIAGSGGANVPGPGFDTTEPGIAARPTTGAGKALPAPFLGLVLAMGLSSFGDAVWLIALSVTLVGTAGPAVAGLILALGSLPKVLTLLVGGAVADRTGPRRVLVTTDLVRAGAMLAGAAAVLAVGPRVPLLAGLIVVMAVASAFFIPASDALRPNLLPPEHLVRGNAVYLAAVRGGQAAGGALGSWLAGLGGLVVVAAVNGVSFLVSAVAAGNTKTLGKAETRRERVKVKQLLRDVGEGCRYVAKRPALRTAMIVTGLLELSGAGPINLGLVLLGGTRGAGWLLTAMTLGASLAFVVSVKWPPREKAGRLATGGLAAQVVCLALLATTNLAVGIAAFFALGLVAGLTALVLVSLAQRWSTPEMRGRVMSILALFTLAATPVGNLLIGVLTEAIGVPLTMFAHAAVALVALALLVATPALGRAALTEEKKS</sequence>
<dbReference type="InterPro" id="IPR011701">
    <property type="entry name" value="MFS"/>
</dbReference>
<gene>
    <name evidence="9" type="ORF">AA23TX_07276</name>
</gene>
<feature type="transmembrane region" description="Helical" evidence="7">
    <location>
        <begin position="49"/>
        <end position="69"/>
    </location>
</feature>
<organism evidence="9 10">
    <name type="scientific">Amycolatopsis camponoti</name>
    <dbReference type="NCBI Taxonomy" id="2606593"/>
    <lineage>
        <taxon>Bacteria</taxon>
        <taxon>Bacillati</taxon>
        <taxon>Actinomycetota</taxon>
        <taxon>Actinomycetes</taxon>
        <taxon>Pseudonocardiales</taxon>
        <taxon>Pseudonocardiaceae</taxon>
        <taxon>Amycolatopsis</taxon>
    </lineage>
</organism>
<feature type="transmembrane region" description="Helical" evidence="7">
    <location>
        <begin position="345"/>
        <end position="366"/>
    </location>
</feature>
<dbReference type="RefSeq" id="WP_196425670.1">
    <property type="nucleotide sequence ID" value="NZ_CABVGP010000002.1"/>
</dbReference>
<dbReference type="AlphaFoldDB" id="A0A6I8M2S4"/>
<evidence type="ECO:0000256" key="1">
    <source>
        <dbReference type="ARBA" id="ARBA00004651"/>
    </source>
</evidence>
<reference evidence="9 10" key="1">
    <citation type="submission" date="2019-09" db="EMBL/GenBank/DDBJ databases">
        <authorList>
            <person name="Leyn A S."/>
        </authorList>
    </citation>
    <scope>NUCLEOTIDE SEQUENCE [LARGE SCALE GENOMIC DNA]</scope>
    <source>
        <strain evidence="9">AA231_1</strain>
    </source>
</reference>
<feature type="transmembrane region" description="Helical" evidence="7">
    <location>
        <begin position="291"/>
        <end position="309"/>
    </location>
</feature>
<name>A0A6I8M2S4_9PSEU</name>
<feature type="transmembrane region" description="Helical" evidence="7">
    <location>
        <begin position="321"/>
        <end position="339"/>
    </location>
</feature>
<comment type="subcellular location">
    <subcellularLocation>
        <location evidence="1">Cell membrane</location>
        <topology evidence="1">Multi-pass membrane protein</topology>
    </subcellularLocation>
</comment>
<evidence type="ECO:0000313" key="9">
    <source>
        <dbReference type="EMBL" id="VVJ22265.1"/>
    </source>
</evidence>
<feature type="transmembrane region" description="Helical" evidence="7">
    <location>
        <begin position="81"/>
        <end position="101"/>
    </location>
</feature>
<feature type="transmembrane region" description="Helical" evidence="7">
    <location>
        <begin position="113"/>
        <end position="133"/>
    </location>
</feature>
<feature type="region of interest" description="Disordered" evidence="6">
    <location>
        <begin position="15"/>
        <end position="37"/>
    </location>
</feature>
<evidence type="ECO:0000259" key="8">
    <source>
        <dbReference type="PROSITE" id="PS50850"/>
    </source>
</evidence>
<evidence type="ECO:0000256" key="2">
    <source>
        <dbReference type="ARBA" id="ARBA00022475"/>
    </source>
</evidence>
<dbReference type="InterPro" id="IPR036259">
    <property type="entry name" value="MFS_trans_sf"/>
</dbReference>
<evidence type="ECO:0000256" key="5">
    <source>
        <dbReference type="ARBA" id="ARBA00023136"/>
    </source>
</evidence>
<dbReference type="PANTHER" id="PTHR23513:SF17">
    <property type="entry name" value="MEMBRANE PROTEIN"/>
    <property type="match status" value="1"/>
</dbReference>
<feature type="transmembrane region" description="Helical" evidence="7">
    <location>
        <begin position="204"/>
        <end position="225"/>
    </location>
</feature>
<dbReference type="PANTHER" id="PTHR23513">
    <property type="entry name" value="INTEGRAL MEMBRANE EFFLUX PROTEIN-RELATED"/>
    <property type="match status" value="1"/>
</dbReference>
<dbReference type="PRINTS" id="PR01988">
    <property type="entry name" value="EXPORTERBACE"/>
</dbReference>
<dbReference type="Proteomes" id="UP000399805">
    <property type="component" value="Unassembled WGS sequence"/>
</dbReference>
<keyword evidence="2" id="KW-1003">Cell membrane</keyword>
<dbReference type="EMBL" id="CABVGP010000002">
    <property type="protein sequence ID" value="VVJ22265.1"/>
    <property type="molecule type" value="Genomic_DNA"/>
</dbReference>
<evidence type="ECO:0000256" key="3">
    <source>
        <dbReference type="ARBA" id="ARBA00022692"/>
    </source>
</evidence>
<evidence type="ECO:0000256" key="7">
    <source>
        <dbReference type="SAM" id="Phobius"/>
    </source>
</evidence>
<evidence type="ECO:0000313" key="10">
    <source>
        <dbReference type="Proteomes" id="UP000399805"/>
    </source>
</evidence>
<keyword evidence="4 7" id="KW-1133">Transmembrane helix</keyword>
<feature type="transmembrane region" description="Helical" evidence="7">
    <location>
        <begin position="411"/>
        <end position="435"/>
    </location>
</feature>
<feature type="domain" description="Major facilitator superfamily (MFS) profile" evidence="8">
    <location>
        <begin position="43"/>
        <end position="432"/>
    </location>
</feature>
<dbReference type="CDD" id="cd06173">
    <property type="entry name" value="MFS_MefA_like"/>
    <property type="match status" value="1"/>
</dbReference>
<evidence type="ECO:0000256" key="6">
    <source>
        <dbReference type="SAM" id="MobiDB-lite"/>
    </source>
</evidence>
<keyword evidence="3 7" id="KW-0812">Transmembrane</keyword>